<keyword evidence="1" id="KW-0732">Signal</keyword>
<evidence type="ECO:0000313" key="3">
    <source>
        <dbReference type="Proteomes" id="UP000236546"/>
    </source>
</evidence>
<gene>
    <name evidence="2" type="ORF">TGAMA5MH_00737</name>
</gene>
<proteinExistence type="predicted"/>
<feature type="chain" id="PRO_5014448979" description="DUF4185 domain-containing protein" evidence="1">
    <location>
        <begin position="19"/>
        <end position="405"/>
    </location>
</feature>
<protein>
    <recommendedName>
        <fullName evidence="4">DUF4185 domain-containing protein</fullName>
    </recommendedName>
</protein>
<evidence type="ECO:0008006" key="4">
    <source>
        <dbReference type="Google" id="ProtNLM"/>
    </source>
</evidence>
<feature type="signal peptide" evidence="1">
    <location>
        <begin position="1"/>
        <end position="18"/>
    </location>
</feature>
<dbReference type="OrthoDB" id="2583188at2759"/>
<dbReference type="EMBL" id="MTYH01000010">
    <property type="protein sequence ID" value="PNP48080.1"/>
    <property type="molecule type" value="Genomic_DNA"/>
</dbReference>
<dbReference type="AlphaFoldDB" id="A0A2K0TRD1"/>
<reference evidence="2 3" key="1">
    <citation type="submission" date="2017-02" db="EMBL/GenBank/DDBJ databases">
        <title>Genomes of Trichoderma spp. with biocontrol activity.</title>
        <authorList>
            <person name="Gardiner D."/>
            <person name="Kazan K."/>
            <person name="Vos C."/>
            <person name="Harvey P."/>
        </authorList>
    </citation>
    <scope>NUCLEOTIDE SEQUENCE [LARGE SCALE GENOMIC DNA]</scope>
    <source>
        <strain evidence="2 3">A5MH</strain>
    </source>
</reference>
<dbReference type="Proteomes" id="UP000236546">
    <property type="component" value="Unassembled WGS sequence"/>
</dbReference>
<name>A0A2K0TRD1_9HYPO</name>
<evidence type="ECO:0000256" key="1">
    <source>
        <dbReference type="SAM" id="SignalP"/>
    </source>
</evidence>
<evidence type="ECO:0000313" key="2">
    <source>
        <dbReference type="EMBL" id="PNP48080.1"/>
    </source>
</evidence>
<comment type="caution">
    <text evidence="2">The sequence shown here is derived from an EMBL/GenBank/DDBJ whole genome shotgun (WGS) entry which is preliminary data.</text>
</comment>
<accession>A0A2K0TRD1</accession>
<sequence length="405" mass="43808">MHLIQLLAASLAVSVSYALPVQEGAKKIFVVSRKPAVQYRPQAKSATLVANVTDPSVSRDSCGSVNMGGRTFWTCRDTAVRLPGTDQFGWVFTNTVGWTDHHPDGSPAIQTGGPVGAGSNGTNNILLMKGPQPSLPTFYALGSNQCPSSGVCADGTSRWTSWPDSPPMVSNTAQDGTVTAYTWISNNHITGSSFQVLTTQPSVTLHKMTYKPNTNVNVVPTVKPVDTSFWKAGEIAYGTYGNVVNGGYAYLYGLLYPSGVALARVPVNSIEDKTKYQYFVSGKWTSTKPAIINPAAAVPNAGTTGQGTFYYCNKAQSYIWIGQNSPSVWADFYISTAPSPEGPWITPYLLYSGPNGDAELPSYSLQAHHHLLRKTDDGIYLTWTQYFKPSTYNAYVTPLVYVSFV</sequence>
<organism evidence="2 3">
    <name type="scientific">Trichoderma gamsii</name>
    <dbReference type="NCBI Taxonomy" id="398673"/>
    <lineage>
        <taxon>Eukaryota</taxon>
        <taxon>Fungi</taxon>
        <taxon>Dikarya</taxon>
        <taxon>Ascomycota</taxon>
        <taxon>Pezizomycotina</taxon>
        <taxon>Sordariomycetes</taxon>
        <taxon>Hypocreomycetidae</taxon>
        <taxon>Hypocreales</taxon>
        <taxon>Hypocreaceae</taxon>
        <taxon>Trichoderma</taxon>
    </lineage>
</organism>